<dbReference type="InterPro" id="IPR016130">
    <property type="entry name" value="Tyr_Pase_AS"/>
</dbReference>
<keyword evidence="9" id="KW-1185">Reference proteome</keyword>
<dbReference type="PROSITE" id="PS50056">
    <property type="entry name" value="TYR_PHOSPHATASE_2"/>
    <property type="match status" value="1"/>
</dbReference>
<dbReference type="GO" id="GO:0008486">
    <property type="term" value="F:diphosphoinositol-polyphosphate diphosphatase activity"/>
    <property type="evidence" value="ECO:0007669"/>
    <property type="project" value="UniProtKB-EC"/>
</dbReference>
<feature type="domain" description="Tyrosine-protein phosphatase" evidence="6">
    <location>
        <begin position="34"/>
        <end position="200"/>
    </location>
</feature>
<dbReference type="Gene3D" id="3.90.190.10">
    <property type="entry name" value="Protein tyrosine phosphatase superfamily"/>
    <property type="match status" value="1"/>
</dbReference>
<proteinExistence type="inferred from homology"/>
<organism evidence="8 9">
    <name type="scientific">Gemmata massiliana</name>
    <dbReference type="NCBI Taxonomy" id="1210884"/>
    <lineage>
        <taxon>Bacteria</taxon>
        <taxon>Pseudomonadati</taxon>
        <taxon>Planctomycetota</taxon>
        <taxon>Planctomycetia</taxon>
        <taxon>Gemmatales</taxon>
        <taxon>Gemmataceae</taxon>
        <taxon>Gemmata</taxon>
    </lineage>
</organism>
<dbReference type="PROSITE" id="PS00383">
    <property type="entry name" value="TYR_PHOSPHATASE_1"/>
    <property type="match status" value="1"/>
</dbReference>
<dbReference type="KEGG" id="gms:SOIL9_17070"/>
<dbReference type="AlphaFoldDB" id="A0A6P2D528"/>
<evidence type="ECO:0000259" key="7">
    <source>
        <dbReference type="PROSITE" id="PS50056"/>
    </source>
</evidence>
<dbReference type="PANTHER" id="PTHR31126">
    <property type="entry name" value="TYROSINE-PROTEIN PHOSPHATASE"/>
    <property type="match status" value="1"/>
</dbReference>
<dbReference type="RefSeq" id="WP_162670350.1">
    <property type="nucleotide sequence ID" value="NZ_LR593886.1"/>
</dbReference>
<dbReference type="InterPro" id="IPR029021">
    <property type="entry name" value="Prot-tyrosine_phosphatase-like"/>
</dbReference>
<evidence type="ECO:0000256" key="1">
    <source>
        <dbReference type="ARBA" id="ARBA00012527"/>
    </source>
</evidence>
<evidence type="ECO:0000259" key="6">
    <source>
        <dbReference type="PROSITE" id="PS50054"/>
    </source>
</evidence>
<dbReference type="InterPro" id="IPR020422">
    <property type="entry name" value="TYR_PHOSPHATASE_DUAL_dom"/>
</dbReference>
<evidence type="ECO:0000256" key="4">
    <source>
        <dbReference type="ARBA" id="ARBA00047342"/>
    </source>
</evidence>
<comment type="catalytic activity">
    <reaction evidence="5">
        <text>1,5-bis(diphospho)-1D-myo-inositol 2,3,4,6-tetrakisphosphate + H2O = 1-diphospho-1D-myo-inositol 2,3,4,5,6-pentakisphosphate + phosphate + 2 H(+)</text>
        <dbReference type="Rhea" id="RHEA:79699"/>
        <dbReference type="ChEBI" id="CHEBI:15377"/>
        <dbReference type="ChEBI" id="CHEBI:15378"/>
        <dbReference type="ChEBI" id="CHEBI:43474"/>
        <dbReference type="ChEBI" id="CHEBI:74946"/>
        <dbReference type="ChEBI" id="CHEBI:77983"/>
        <dbReference type="EC" id="3.6.1.52"/>
    </reaction>
    <physiologicalReaction direction="left-to-right" evidence="5">
        <dbReference type="Rhea" id="RHEA:79700"/>
    </physiologicalReaction>
</comment>
<evidence type="ECO:0000313" key="8">
    <source>
        <dbReference type="EMBL" id="VTR96007.1"/>
    </source>
</evidence>
<evidence type="ECO:0000313" key="9">
    <source>
        <dbReference type="Proteomes" id="UP000464178"/>
    </source>
</evidence>
<dbReference type="Pfam" id="PF03162">
    <property type="entry name" value="Y_phosphatase2"/>
    <property type="match status" value="1"/>
</dbReference>
<dbReference type="GO" id="GO:0016791">
    <property type="term" value="F:phosphatase activity"/>
    <property type="evidence" value="ECO:0007669"/>
    <property type="project" value="TreeGrafter"/>
</dbReference>
<dbReference type="InterPro" id="IPR004861">
    <property type="entry name" value="Siw14-like"/>
</dbReference>
<dbReference type="SUPFAM" id="SSF52799">
    <property type="entry name" value="(Phosphotyrosine protein) phosphatases II"/>
    <property type="match status" value="1"/>
</dbReference>
<gene>
    <name evidence="8" type="ORF">SOIL9_17070</name>
</gene>
<feature type="domain" description="Tyrosine specific protein phosphatases" evidence="7">
    <location>
        <begin position="123"/>
        <end position="186"/>
    </location>
</feature>
<accession>A0A6P2D528</accession>
<dbReference type="PROSITE" id="PS50054">
    <property type="entry name" value="TYR_PHOSPHATASE_DUAL"/>
    <property type="match status" value="1"/>
</dbReference>
<keyword evidence="2" id="KW-0378">Hydrolase</keyword>
<evidence type="ECO:0000256" key="2">
    <source>
        <dbReference type="ARBA" id="ARBA00022801"/>
    </source>
</evidence>
<name>A0A6P2D528_9BACT</name>
<dbReference type="Proteomes" id="UP000464178">
    <property type="component" value="Chromosome"/>
</dbReference>
<protein>
    <recommendedName>
        <fullName evidence="1">diphosphoinositol-polyphosphate diphosphatase</fullName>
        <ecNumber evidence="1">3.6.1.52</ecNumber>
    </recommendedName>
</protein>
<comment type="catalytic activity">
    <reaction evidence="4">
        <text>5-diphospho-1D-myo-inositol 1,2,3,4,6-pentakisphosphate + H2O = 1D-myo-inositol hexakisphosphate + phosphate + H(+)</text>
        <dbReference type="Rhea" id="RHEA:22384"/>
        <dbReference type="ChEBI" id="CHEBI:15377"/>
        <dbReference type="ChEBI" id="CHEBI:15378"/>
        <dbReference type="ChEBI" id="CHEBI:43474"/>
        <dbReference type="ChEBI" id="CHEBI:58130"/>
        <dbReference type="ChEBI" id="CHEBI:58628"/>
        <dbReference type="EC" id="3.6.1.52"/>
    </reaction>
    <physiologicalReaction direction="left-to-right" evidence="4">
        <dbReference type="Rhea" id="RHEA:22385"/>
    </physiologicalReaction>
</comment>
<dbReference type="PANTHER" id="PTHR31126:SF72">
    <property type="entry name" value="DUAL SPECIFICITY PROTEIN PHOSPHATASE TPBA"/>
    <property type="match status" value="1"/>
</dbReference>
<dbReference type="InterPro" id="IPR000387">
    <property type="entry name" value="Tyr_Pase_dom"/>
</dbReference>
<evidence type="ECO:0000256" key="3">
    <source>
        <dbReference type="ARBA" id="ARBA00044949"/>
    </source>
</evidence>
<sequence>MRIVLQWVLGAFVVVVVLGPPFALYRAQYIHAKRFHEVESGRLYRSGQMTASGFREFIARHGIKTVVNLQHEEPDPLLPDNWLGKGKVRESELCKELGVGYKLITPDILPPGNTLETEPPAVKEWISLLDDEKNYPILLHCMAGLHRTGRLTAIYRMEYHGWSTGEALREARANGYGFVAASEGDNFVIQFIQNYKPRSKSERAVTGAAWQVVGGALGAGGPRP</sequence>
<comment type="similarity">
    <text evidence="3">Belongs to the protein-tyrosine phosphatase family. Atypical dual-specificity phosphatase Siw14-like subfamily.</text>
</comment>
<reference evidence="8 9" key="1">
    <citation type="submission" date="2019-05" db="EMBL/GenBank/DDBJ databases">
        <authorList>
            <consortium name="Science for Life Laboratories"/>
        </authorList>
    </citation>
    <scope>NUCLEOTIDE SEQUENCE [LARGE SCALE GENOMIC DNA]</scope>
    <source>
        <strain evidence="8">Soil9</strain>
    </source>
</reference>
<dbReference type="EC" id="3.6.1.52" evidence="1"/>
<evidence type="ECO:0000256" key="5">
    <source>
        <dbReference type="ARBA" id="ARBA00047927"/>
    </source>
</evidence>
<dbReference type="EMBL" id="LR593886">
    <property type="protein sequence ID" value="VTR96007.1"/>
    <property type="molecule type" value="Genomic_DNA"/>
</dbReference>